<accession>A0ACC2DF41</accession>
<name>A0ACC2DF41_DIPCM</name>
<gene>
    <name evidence="1" type="ORF">O6H91_06G074100</name>
</gene>
<protein>
    <submittedName>
        <fullName evidence="1">Uncharacterized protein</fullName>
    </submittedName>
</protein>
<sequence>MASEREMGELSRAPSICERMRLWEFPNQYVFEPLDGAPHQTLAIDRTDGELSSIGELPISNNEQSMVNTIIFGLVGVIRLLAGSYVLVITSKDYAGTYYGSPVFRISSMKFLSCNSSVKELNAQQKRDEAHFTSLLKTVERTPGLYFSYDMDLTLSTQRSYDLLKVRKLRPLWKQADPTYFWNKHLLEELIENKLDAYILPVVQGSFQSIGESIKGKPITLTLISRRCTRRIGTRMWRRGADREGYAANFVETEQILEESGFVASYVQVRGSIPLAWEQIVDLTYKPKIKIHHVDELTKIVERHFRDLSQRYGSILVLDLINQHGSEGELSVAYGNAMQSLSNDHIRYVPFDFHRICGNIHFERLSFLYDQIAEDLRLQGFFLMNSLGERVAEQRGVVRTNCIDCLDRTNVTQSLLGRKCLETQLQQLGVFESSETIAQNSSFDEKFKNLWANNGDEISIQYSGTPALKSDFVRYGTRTTLGLVRDGFNALSRYFLNNFYDGIRQDAMDLVAGHYSVSRNKPSPFPVNGFETLSYLPVASATIVAGLTLTKFTLSQAGQDLYHFFYSVIGAGITAGVVALVKRNGRQFCNRPCLCGLF</sequence>
<organism evidence="1 2">
    <name type="scientific">Diphasiastrum complanatum</name>
    <name type="common">Issler's clubmoss</name>
    <name type="synonym">Lycopodium complanatum</name>
    <dbReference type="NCBI Taxonomy" id="34168"/>
    <lineage>
        <taxon>Eukaryota</taxon>
        <taxon>Viridiplantae</taxon>
        <taxon>Streptophyta</taxon>
        <taxon>Embryophyta</taxon>
        <taxon>Tracheophyta</taxon>
        <taxon>Lycopodiopsida</taxon>
        <taxon>Lycopodiales</taxon>
        <taxon>Lycopodiaceae</taxon>
        <taxon>Lycopodioideae</taxon>
        <taxon>Diphasiastrum</taxon>
    </lineage>
</organism>
<comment type="caution">
    <text evidence="1">The sequence shown here is derived from an EMBL/GenBank/DDBJ whole genome shotgun (WGS) entry which is preliminary data.</text>
</comment>
<dbReference type="EMBL" id="CM055097">
    <property type="protein sequence ID" value="KAJ7552881.1"/>
    <property type="molecule type" value="Genomic_DNA"/>
</dbReference>
<dbReference type="Proteomes" id="UP001162992">
    <property type="component" value="Chromosome 6"/>
</dbReference>
<proteinExistence type="predicted"/>
<evidence type="ECO:0000313" key="1">
    <source>
        <dbReference type="EMBL" id="KAJ7552881.1"/>
    </source>
</evidence>
<reference evidence="2" key="1">
    <citation type="journal article" date="2024" name="Proc. Natl. Acad. Sci. U.S.A.">
        <title>Extraordinary preservation of gene collinearity over three hundred million years revealed in homosporous lycophytes.</title>
        <authorList>
            <person name="Li C."/>
            <person name="Wickell D."/>
            <person name="Kuo L.Y."/>
            <person name="Chen X."/>
            <person name="Nie B."/>
            <person name="Liao X."/>
            <person name="Peng D."/>
            <person name="Ji J."/>
            <person name="Jenkins J."/>
            <person name="Williams M."/>
            <person name="Shu S."/>
            <person name="Plott C."/>
            <person name="Barry K."/>
            <person name="Rajasekar S."/>
            <person name="Grimwood J."/>
            <person name="Han X."/>
            <person name="Sun S."/>
            <person name="Hou Z."/>
            <person name="He W."/>
            <person name="Dai G."/>
            <person name="Sun C."/>
            <person name="Schmutz J."/>
            <person name="Leebens-Mack J.H."/>
            <person name="Li F.W."/>
            <person name="Wang L."/>
        </authorList>
    </citation>
    <scope>NUCLEOTIDE SEQUENCE [LARGE SCALE GENOMIC DNA]</scope>
    <source>
        <strain evidence="2">cv. PW_Plant_1</strain>
    </source>
</reference>
<evidence type="ECO:0000313" key="2">
    <source>
        <dbReference type="Proteomes" id="UP001162992"/>
    </source>
</evidence>
<keyword evidence="2" id="KW-1185">Reference proteome</keyword>